<accession>A0A6H5I950</accession>
<sequence>MNSKTTLRCIVCIRDCICILRIKRICASTLGVVVMVAAHARNIAITCALAAVQPGVQFLSQCNDGEAQDACAARVAAHFQNKCVQVIPGDAVSVLT</sequence>
<dbReference type="Proteomes" id="UP000479190">
    <property type="component" value="Unassembled WGS sequence"/>
</dbReference>
<dbReference type="AlphaFoldDB" id="A0A6H5I950"/>
<evidence type="ECO:0000313" key="1">
    <source>
        <dbReference type="EMBL" id="CAB0031611.1"/>
    </source>
</evidence>
<dbReference type="EMBL" id="CADCXV010000648">
    <property type="protein sequence ID" value="CAB0031611.1"/>
    <property type="molecule type" value="Genomic_DNA"/>
</dbReference>
<organism evidence="1 2">
    <name type="scientific">Trichogramma brassicae</name>
    <dbReference type="NCBI Taxonomy" id="86971"/>
    <lineage>
        <taxon>Eukaryota</taxon>
        <taxon>Metazoa</taxon>
        <taxon>Ecdysozoa</taxon>
        <taxon>Arthropoda</taxon>
        <taxon>Hexapoda</taxon>
        <taxon>Insecta</taxon>
        <taxon>Pterygota</taxon>
        <taxon>Neoptera</taxon>
        <taxon>Endopterygota</taxon>
        <taxon>Hymenoptera</taxon>
        <taxon>Apocrita</taxon>
        <taxon>Proctotrupomorpha</taxon>
        <taxon>Chalcidoidea</taxon>
        <taxon>Trichogrammatidae</taxon>
        <taxon>Trichogramma</taxon>
    </lineage>
</organism>
<keyword evidence="2" id="KW-1185">Reference proteome</keyword>
<protein>
    <submittedName>
        <fullName evidence="1">Uncharacterized protein</fullName>
    </submittedName>
</protein>
<proteinExistence type="predicted"/>
<reference evidence="1 2" key="1">
    <citation type="submission" date="2020-02" db="EMBL/GenBank/DDBJ databases">
        <authorList>
            <person name="Ferguson B K."/>
        </authorList>
    </citation>
    <scope>NUCLEOTIDE SEQUENCE [LARGE SCALE GENOMIC DNA]</scope>
</reference>
<gene>
    <name evidence="1" type="ORF">TBRA_LOCUS3578</name>
</gene>
<evidence type="ECO:0000313" key="2">
    <source>
        <dbReference type="Proteomes" id="UP000479190"/>
    </source>
</evidence>
<name>A0A6H5I950_9HYME</name>